<dbReference type="GO" id="GO:0006506">
    <property type="term" value="P:GPI anchor biosynthetic process"/>
    <property type="evidence" value="ECO:0007669"/>
    <property type="project" value="InterPro"/>
</dbReference>
<name>A0A4Y1R3P3_PRUDU</name>
<dbReference type="EMBL" id="AP019299">
    <property type="protein sequence ID" value="BBG98718.1"/>
    <property type="molecule type" value="Genomic_DNA"/>
</dbReference>
<dbReference type="PANTHER" id="PTHR13315">
    <property type="entry name" value="METALLO PHOSPHOESTERASE RELATED"/>
    <property type="match status" value="1"/>
</dbReference>
<accession>A0A4Y1R3P3</accession>
<sequence>MAESLSRLKHIFSLSAHERYSNIPVYYLSGNHDIGYGILHSRRAEAIKRYEKEFGSRNHRFAVGKVEFIAIDAQTIDDVQAYPRVLLTHIPLYRQDWTDCGPIRILRSADGQEVVYQNYITKESSKYLLDSIQPVLVLSGHDHDQCHVIHESKYGPVGEYTVGTVSWQQGNLYPSFMYLSLFALSLLALLLWPSSGVSVGHHFSDLMGLGKQLISSIRSRTKEKNEDLNCEYEMIWDAEGSMHLVKKALSTPIARTSEKNLVERGTAVMRPTARKNSSQEIEVTVNADTDTDAMAKLLPRASRSWTKRVIKRLVRTFRMVIIIAAVNNLS</sequence>
<keyword evidence="1" id="KW-0472">Membrane</keyword>
<dbReference type="InterPro" id="IPR029052">
    <property type="entry name" value="Metallo-depent_PP-like"/>
</dbReference>
<evidence type="ECO:0000256" key="1">
    <source>
        <dbReference type="ARBA" id="ARBA00023136"/>
    </source>
</evidence>
<protein>
    <submittedName>
        <fullName evidence="2">Calcineurin-like metallo-phosphoesterase superfamily protein</fullName>
    </submittedName>
</protein>
<proteinExistence type="predicted"/>
<organism evidence="2">
    <name type="scientific">Prunus dulcis</name>
    <name type="common">Almond</name>
    <name type="synonym">Amygdalus dulcis</name>
    <dbReference type="NCBI Taxonomy" id="3755"/>
    <lineage>
        <taxon>Eukaryota</taxon>
        <taxon>Viridiplantae</taxon>
        <taxon>Streptophyta</taxon>
        <taxon>Embryophyta</taxon>
        <taxon>Tracheophyta</taxon>
        <taxon>Spermatophyta</taxon>
        <taxon>Magnoliopsida</taxon>
        <taxon>eudicotyledons</taxon>
        <taxon>Gunneridae</taxon>
        <taxon>Pentapetalae</taxon>
        <taxon>rosids</taxon>
        <taxon>fabids</taxon>
        <taxon>Rosales</taxon>
        <taxon>Rosaceae</taxon>
        <taxon>Amygdaloideae</taxon>
        <taxon>Amygdaleae</taxon>
        <taxon>Prunus</taxon>
    </lineage>
</organism>
<dbReference type="SUPFAM" id="SSF56300">
    <property type="entry name" value="Metallo-dependent phosphatases"/>
    <property type="match status" value="1"/>
</dbReference>
<reference evidence="2" key="1">
    <citation type="journal article" date="2019" name="Science">
        <title>Mutation of a bHLH transcription factor allowed almond domestication.</title>
        <authorList>
            <person name="Sanchez-Perez R."/>
            <person name="Pavan S."/>
            <person name="Mazzeo R."/>
            <person name="Moldovan C."/>
            <person name="Aiese Cigliano R."/>
            <person name="Del Cueto J."/>
            <person name="Ricciardi F."/>
            <person name="Lotti C."/>
            <person name="Ricciardi L."/>
            <person name="Dicenta F."/>
            <person name="Lopez-Marques R.L."/>
            <person name="Lindberg Moller B."/>
        </authorList>
    </citation>
    <scope>NUCLEOTIDE SEQUENCE</scope>
</reference>
<dbReference type="Gene3D" id="3.60.21.10">
    <property type="match status" value="1"/>
</dbReference>
<dbReference type="InterPro" id="IPR033308">
    <property type="entry name" value="PGAP5/Cdc1/Ted1"/>
</dbReference>
<evidence type="ECO:0000313" key="2">
    <source>
        <dbReference type="EMBL" id="BBG98718.1"/>
    </source>
</evidence>
<dbReference type="GO" id="GO:0016020">
    <property type="term" value="C:membrane"/>
    <property type="evidence" value="ECO:0007669"/>
    <property type="project" value="GOC"/>
</dbReference>
<dbReference type="GO" id="GO:0005783">
    <property type="term" value="C:endoplasmic reticulum"/>
    <property type="evidence" value="ECO:0007669"/>
    <property type="project" value="TreeGrafter"/>
</dbReference>
<dbReference type="AlphaFoldDB" id="A0A4Y1R3P3"/>
<dbReference type="PANTHER" id="PTHR13315:SF4">
    <property type="entry name" value="METALLOPHOSPHOESTERASE, ISOFORM E"/>
    <property type="match status" value="1"/>
</dbReference>
<gene>
    <name evidence="2" type="ORF">Prudu_008198</name>
</gene>